<comment type="subcellular location">
    <subcellularLocation>
        <location evidence="6">Cell outer membrane</location>
        <topology evidence="6">Lipid-anchor</topology>
    </subcellularLocation>
</comment>
<proteinExistence type="inferred from homology"/>
<comment type="subunit">
    <text evidence="6">Part of the Bam complex.</text>
</comment>
<gene>
    <name evidence="6 7" type="primary">bamC</name>
    <name evidence="7" type="ORF">J0A66_04095</name>
</gene>
<organism evidence="7 8">
    <name type="scientific">Bowmanella dokdonensis</name>
    <dbReference type="NCBI Taxonomy" id="751969"/>
    <lineage>
        <taxon>Bacteria</taxon>
        <taxon>Pseudomonadati</taxon>
        <taxon>Pseudomonadota</taxon>
        <taxon>Gammaproteobacteria</taxon>
        <taxon>Alteromonadales</taxon>
        <taxon>Alteromonadaceae</taxon>
        <taxon>Bowmanella</taxon>
    </lineage>
</organism>
<evidence type="ECO:0000256" key="5">
    <source>
        <dbReference type="ARBA" id="ARBA00023288"/>
    </source>
</evidence>
<name>A0A939DKI0_9ALTE</name>
<protein>
    <recommendedName>
        <fullName evidence="6">Outer membrane protein assembly factor BamC</fullName>
    </recommendedName>
</protein>
<evidence type="ECO:0000313" key="8">
    <source>
        <dbReference type="Proteomes" id="UP000664654"/>
    </source>
</evidence>
<dbReference type="Gene3D" id="3.30.530.50">
    <property type="match status" value="1"/>
</dbReference>
<comment type="function">
    <text evidence="6">Part of the outer membrane protein assembly complex, which is involved in assembly and insertion of beta-barrel proteins into the outer membrane.</text>
</comment>
<dbReference type="Gene3D" id="3.30.310.170">
    <property type="entry name" value="Outer membrane protein assembly factor BamC"/>
    <property type="match status" value="1"/>
</dbReference>
<dbReference type="EMBL" id="JAFKCV010000002">
    <property type="protein sequence ID" value="MBN7824404.1"/>
    <property type="molecule type" value="Genomic_DNA"/>
</dbReference>
<keyword evidence="2 6" id="KW-0472">Membrane</keyword>
<comment type="similarity">
    <text evidence="6">Belongs to the BamC family.</text>
</comment>
<dbReference type="HAMAP" id="MF_00924">
    <property type="entry name" value="OM_assembly_BamC"/>
    <property type="match status" value="1"/>
</dbReference>
<dbReference type="PROSITE" id="PS51257">
    <property type="entry name" value="PROKAR_LIPOPROTEIN"/>
    <property type="match status" value="1"/>
</dbReference>
<comment type="caution">
    <text evidence="7">The sequence shown here is derived from an EMBL/GenBank/DDBJ whole genome shotgun (WGS) entry which is preliminary data.</text>
</comment>
<dbReference type="InterPro" id="IPR042268">
    <property type="entry name" value="BamC_C"/>
</dbReference>
<dbReference type="GO" id="GO:0051205">
    <property type="term" value="P:protein insertion into membrane"/>
    <property type="evidence" value="ECO:0007669"/>
    <property type="project" value="UniProtKB-UniRule"/>
</dbReference>
<dbReference type="AlphaFoldDB" id="A0A939DKI0"/>
<reference evidence="7" key="1">
    <citation type="submission" date="2021-03" db="EMBL/GenBank/DDBJ databases">
        <title>novel species isolated from a fishpond in China.</title>
        <authorList>
            <person name="Lu H."/>
            <person name="Cai Z."/>
        </authorList>
    </citation>
    <scope>NUCLEOTIDE SEQUENCE</scope>
    <source>
        <strain evidence="7">JCM 30855</strain>
    </source>
</reference>
<keyword evidence="1 6" id="KW-0732">Signal</keyword>
<dbReference type="GO" id="GO:0009279">
    <property type="term" value="C:cell outer membrane"/>
    <property type="evidence" value="ECO:0007669"/>
    <property type="project" value="UniProtKB-SubCell"/>
</dbReference>
<evidence type="ECO:0000256" key="2">
    <source>
        <dbReference type="ARBA" id="ARBA00023136"/>
    </source>
</evidence>
<keyword evidence="4 6" id="KW-0998">Cell outer membrane</keyword>
<dbReference type="InterPro" id="IPR010653">
    <property type="entry name" value="NlpB/DapX"/>
</dbReference>
<dbReference type="Proteomes" id="UP000664654">
    <property type="component" value="Unassembled WGS sequence"/>
</dbReference>
<dbReference type="GO" id="GO:0043165">
    <property type="term" value="P:Gram-negative-bacterium-type cell outer membrane assembly"/>
    <property type="evidence" value="ECO:0007669"/>
    <property type="project" value="UniProtKB-UniRule"/>
</dbReference>
<dbReference type="InterPro" id="IPR014524">
    <property type="entry name" value="BamC"/>
</dbReference>
<accession>A0A939DKI0</accession>
<evidence type="ECO:0000256" key="3">
    <source>
        <dbReference type="ARBA" id="ARBA00023139"/>
    </source>
</evidence>
<dbReference type="Pfam" id="PF06804">
    <property type="entry name" value="Lipoprotein_18"/>
    <property type="match status" value="1"/>
</dbReference>
<keyword evidence="5 6" id="KW-0449">Lipoprotein</keyword>
<evidence type="ECO:0000313" key="7">
    <source>
        <dbReference type="EMBL" id="MBN7824404.1"/>
    </source>
</evidence>
<sequence length="368" mass="41573">MYRFSLLTLMLATGLAGCSSSLERRTANGEFDYLQEQQRVNFKVPQGLNPPPESSEYQVPKIGQNAPANLVGQKLEVVSPALVLPLVTGSHVEEGQRSATIFFDQVDDSQPLDTAVWNSLLGYLEEQGIGVDSFDKQSGRLVTDWMLMETELDSGWFDWTTTERSIGRRFEFLLEMKPHGRTAALKVQLKDYLETVGEQVRSGEDLDAEARRRNEVDVLNKVIGHYESQIQIADARRVQQLRQGLEMQMGFNADGDPAFMVDGDYDMTWTRTQLVLRKLGFNVKDLDKSNGLLFVSYEGPDSSWWDRLWGSDKGLPMEREDYRLKLAKIGEKTSITLMDDESKPVSADLLTSIYPEFSQTMSASNLDI</sequence>
<evidence type="ECO:0000256" key="4">
    <source>
        <dbReference type="ARBA" id="ARBA00023237"/>
    </source>
</evidence>
<keyword evidence="8" id="KW-1185">Reference proteome</keyword>
<dbReference type="RefSeq" id="WP_206572519.1">
    <property type="nucleotide sequence ID" value="NZ_JAFKCV010000002.1"/>
</dbReference>
<evidence type="ECO:0000256" key="1">
    <source>
        <dbReference type="ARBA" id="ARBA00022729"/>
    </source>
</evidence>
<keyword evidence="3 6" id="KW-0564">Palmitate</keyword>
<evidence type="ECO:0000256" key="6">
    <source>
        <dbReference type="HAMAP-Rule" id="MF_00924"/>
    </source>
</evidence>